<dbReference type="GO" id="GO:0005524">
    <property type="term" value="F:ATP binding"/>
    <property type="evidence" value="ECO:0007669"/>
    <property type="project" value="InterPro"/>
</dbReference>
<dbReference type="Gene3D" id="3.50.30.10">
    <property type="entry name" value="Phosphohistidine domain"/>
    <property type="match status" value="1"/>
</dbReference>
<evidence type="ECO:0000259" key="2">
    <source>
        <dbReference type="Pfam" id="PF01326"/>
    </source>
</evidence>
<dbReference type="Pfam" id="PF00391">
    <property type="entry name" value="PEP-utilizers"/>
    <property type="match status" value="1"/>
</dbReference>
<dbReference type="NCBIfam" id="NF004508">
    <property type="entry name" value="PRK05849.1"/>
    <property type="match status" value="1"/>
</dbReference>
<feature type="domain" description="Pyruvate phosphate dikinase AMP/ATP-binding" evidence="2">
    <location>
        <begin position="268"/>
        <end position="357"/>
    </location>
</feature>
<keyword evidence="4" id="KW-1185">Reference proteome</keyword>
<evidence type="ECO:0000313" key="3">
    <source>
        <dbReference type="EMBL" id="SMQ62201.1"/>
    </source>
</evidence>
<name>A0A1Y6ELW4_9GAMM</name>
<dbReference type="SUPFAM" id="SSF53448">
    <property type="entry name" value="Nucleotide-diphospho-sugar transferases"/>
    <property type="match status" value="1"/>
</dbReference>
<dbReference type="InterPro" id="IPR002192">
    <property type="entry name" value="PPDK_AMP/ATP-bd"/>
</dbReference>
<dbReference type="EMBL" id="FXWH01000001">
    <property type="protein sequence ID" value="SMQ62201.1"/>
    <property type="molecule type" value="Genomic_DNA"/>
</dbReference>
<dbReference type="SUPFAM" id="SSF52009">
    <property type="entry name" value="Phosphohistidine domain"/>
    <property type="match status" value="1"/>
</dbReference>
<dbReference type="InterPro" id="IPR008279">
    <property type="entry name" value="PEP-util_enz_mobile_dom"/>
</dbReference>
<dbReference type="RefSeq" id="WP_086433837.1">
    <property type="nucleotide sequence ID" value="NZ_FXWH01000001.1"/>
</dbReference>
<dbReference type="AlphaFoldDB" id="A0A1Y6ELW4"/>
<sequence length="1027" mass="115460">MTKKNLQSDKRRHCVVLGAGAPHYGQNPSLLEPVNGVPVLDWLTKAFPLSDYQIDLVLGYKSEFISKHYPEIETFVNADWKSTGSVASLLKVNLDEIDELVVCYGDILIRKTLVESLLACPGDLVIAWDSQWQNRYIARDQKDISESEKVIVNDHKVQRTGRDIPQSWASGEFIGLVKFGGTALSKLKRIKAEASDEIANLYLSNLIEKYRIDGFSINEVDVCGDWAEVNNPQDIARFVLGTKAETLERLRSVITVANIQEQVSFTTNQWKQDKESVLTEIRSKFGKKKLIVRSSAKGEDGFEGSFAGAFKSVLDVDSYSGLEAAVNDVIESYRNPQPEHQVLIQPMIEDVALSGVVFTRTLEHSAPWYVLNYDETGRTDTITSGANNLYKTLYVRRDASDDDITDQRMRPVIESIKEIENLVSYDALDIEFAVDKSGQVHILQVRPITVTPPNNFDVNEAVFERMFEAEQQWQSRAEPLPHILGQQPIYGIMPDWNPAEIIGVNPTPLAQSLYEYLILNETWATQRSEYGYRDVRPLPLLVTFAGKPYVDVRASFNSFIPAVVSDELAEKLVNSYSKKLIENPHYHDKIEFYVVPTCMGPEFSRWEDWLRTDVGMTEEEIDTFAEGLRQITVAGIERTAADLEQVRKLEKRFYKVQDRIPENDKSSTAWIRSLLDDCRLNGTLPFAHLARSAFIAVTMLREGVSVGVISQKAMDEFLASVRTVSHELGTDAQKVNSKEMLWREFVEKYGHLRPGTYDITSPSYARSPNKYLKPIVDKTSAVVSEDNSDTRTWDNEKVALFELLRSLNLKVDDDDFEGFLRTAIAGREEAKFIFTRSLSKALDLIEVWGTQNNLSLTEIASLSIQTIFDLTDSYSSASSINHYTMAMIRLKELERSVSAACALPPLLYSSKHFYSFELSGSEPNFIGSQSVIANTIVLTSSKLEGNIDFSGMIVLIPHADPGFDWLFSSNIAGLITMYGGANSHIAIRAAEFNLPAAVGVGEEVYKNLIKHNKIALDPRNKKVQGIL</sequence>
<dbReference type="PANTHER" id="PTHR43615:SF1">
    <property type="entry name" value="PPDK_N DOMAIN-CONTAINING PROTEIN"/>
    <property type="match status" value="1"/>
</dbReference>
<dbReference type="Gene3D" id="3.90.550.10">
    <property type="entry name" value="Spore Coat Polysaccharide Biosynthesis Protein SpsA, Chain A"/>
    <property type="match status" value="1"/>
</dbReference>
<dbReference type="InterPro" id="IPR029044">
    <property type="entry name" value="Nucleotide-diphossugar_trans"/>
</dbReference>
<feature type="domain" description="PEP-utilising enzyme mobile" evidence="1">
    <location>
        <begin position="951"/>
        <end position="1017"/>
    </location>
</feature>
<dbReference type="InterPro" id="IPR051549">
    <property type="entry name" value="PEP_Utilizing_Enz"/>
</dbReference>
<dbReference type="PANTHER" id="PTHR43615">
    <property type="entry name" value="PHOSPHOENOLPYRUVATE SYNTHASE-RELATED"/>
    <property type="match status" value="1"/>
</dbReference>
<dbReference type="Proteomes" id="UP000194450">
    <property type="component" value="Unassembled WGS sequence"/>
</dbReference>
<evidence type="ECO:0000313" key="4">
    <source>
        <dbReference type="Proteomes" id="UP000194450"/>
    </source>
</evidence>
<gene>
    <name evidence="3" type="ORF">SAMN06297229_0674</name>
</gene>
<reference evidence="4" key="1">
    <citation type="submission" date="2017-04" db="EMBL/GenBank/DDBJ databases">
        <authorList>
            <person name="Varghese N."/>
            <person name="Submissions S."/>
        </authorList>
    </citation>
    <scope>NUCLEOTIDE SEQUENCE [LARGE SCALE GENOMIC DNA]</scope>
</reference>
<accession>A0A1Y6ELW4</accession>
<dbReference type="InterPro" id="IPR036637">
    <property type="entry name" value="Phosphohistidine_dom_sf"/>
</dbReference>
<dbReference type="Pfam" id="PF01326">
    <property type="entry name" value="PPDK_N"/>
    <property type="match status" value="1"/>
</dbReference>
<organism evidence="3 4">
    <name type="scientific">Pseudidiomarina planktonica</name>
    <dbReference type="NCBI Taxonomy" id="1323738"/>
    <lineage>
        <taxon>Bacteria</taxon>
        <taxon>Pseudomonadati</taxon>
        <taxon>Pseudomonadota</taxon>
        <taxon>Gammaproteobacteria</taxon>
        <taxon>Alteromonadales</taxon>
        <taxon>Idiomarinaceae</taxon>
        <taxon>Pseudidiomarina</taxon>
    </lineage>
</organism>
<dbReference type="SUPFAM" id="SSF56059">
    <property type="entry name" value="Glutathione synthetase ATP-binding domain-like"/>
    <property type="match status" value="1"/>
</dbReference>
<protein>
    <submittedName>
        <fullName evidence="3">Choline kinase</fullName>
    </submittedName>
</protein>
<keyword evidence="3" id="KW-0418">Kinase</keyword>
<evidence type="ECO:0000259" key="1">
    <source>
        <dbReference type="Pfam" id="PF00391"/>
    </source>
</evidence>
<keyword evidence="3" id="KW-0808">Transferase</keyword>
<proteinExistence type="predicted"/>
<dbReference type="GO" id="GO:0016301">
    <property type="term" value="F:kinase activity"/>
    <property type="evidence" value="ECO:0007669"/>
    <property type="project" value="UniProtKB-KW"/>
</dbReference>
<dbReference type="OrthoDB" id="3590125at2"/>
<dbReference type="Gene3D" id="3.30.470.20">
    <property type="entry name" value="ATP-grasp fold, B domain"/>
    <property type="match status" value="1"/>
</dbReference>